<evidence type="ECO:0000259" key="1">
    <source>
        <dbReference type="PROSITE" id="PS50878"/>
    </source>
</evidence>
<evidence type="ECO:0000313" key="2">
    <source>
        <dbReference type="EMBL" id="CAG8728147.1"/>
    </source>
</evidence>
<comment type="caution">
    <text evidence="2">The sequence shown here is derived from an EMBL/GenBank/DDBJ whole genome shotgun (WGS) entry which is preliminary data.</text>
</comment>
<protein>
    <submittedName>
        <fullName evidence="2">17918_t:CDS:1</fullName>
    </submittedName>
</protein>
<evidence type="ECO:0000313" key="3">
    <source>
        <dbReference type="Proteomes" id="UP000789405"/>
    </source>
</evidence>
<name>A0A9N9NEV0_9GLOM</name>
<sequence length="277" mass="31871">MLSEPFRIGRGVCQGDPISPLLYVTTFELFLRSLNKNLRCIPSQGLSFKTAAYADDLTIGTASLTDWSTVNSQIRKFEALSNTKIIKANSILVPLTANARRTETEDTKSFKVLNENDPIKVLGYQLDSKGYPYRNAWPNTINKLKKMIKNMKECNLSFRGKILVAKTMFISKIWHTAYLTPPNSKQTTEINNMITQWIKGKSKIFPSENYWAKVERIRIKTSLSDTRNSSIKLVLNVTSNKTKAWPEKWKLYLKVWRRAEGSRIFSRKINKTEFCAR</sequence>
<dbReference type="EMBL" id="CAJVPY010011581">
    <property type="protein sequence ID" value="CAG8728147.1"/>
    <property type="molecule type" value="Genomic_DNA"/>
</dbReference>
<dbReference type="InterPro" id="IPR000477">
    <property type="entry name" value="RT_dom"/>
</dbReference>
<dbReference type="Proteomes" id="UP000789405">
    <property type="component" value="Unassembled WGS sequence"/>
</dbReference>
<proteinExistence type="predicted"/>
<accession>A0A9N9NEV0</accession>
<keyword evidence="3" id="KW-1185">Reference proteome</keyword>
<dbReference type="PANTHER" id="PTHR31635">
    <property type="entry name" value="REVERSE TRANSCRIPTASE DOMAIN-CONTAINING PROTEIN-RELATED"/>
    <property type="match status" value="1"/>
</dbReference>
<feature type="domain" description="Reverse transcriptase" evidence="1">
    <location>
        <begin position="1"/>
        <end position="126"/>
    </location>
</feature>
<reference evidence="2" key="1">
    <citation type="submission" date="2021-06" db="EMBL/GenBank/DDBJ databases">
        <authorList>
            <person name="Kallberg Y."/>
            <person name="Tangrot J."/>
            <person name="Rosling A."/>
        </authorList>
    </citation>
    <scope>NUCLEOTIDE SEQUENCE</scope>
    <source>
        <strain evidence="2">MA453B</strain>
    </source>
</reference>
<dbReference type="Pfam" id="PF00078">
    <property type="entry name" value="RVT_1"/>
    <property type="match status" value="1"/>
</dbReference>
<organism evidence="2 3">
    <name type="scientific">Dentiscutata erythropus</name>
    <dbReference type="NCBI Taxonomy" id="1348616"/>
    <lineage>
        <taxon>Eukaryota</taxon>
        <taxon>Fungi</taxon>
        <taxon>Fungi incertae sedis</taxon>
        <taxon>Mucoromycota</taxon>
        <taxon>Glomeromycotina</taxon>
        <taxon>Glomeromycetes</taxon>
        <taxon>Diversisporales</taxon>
        <taxon>Gigasporaceae</taxon>
        <taxon>Dentiscutata</taxon>
    </lineage>
</organism>
<gene>
    <name evidence="2" type="ORF">DERYTH_LOCUS14882</name>
</gene>
<dbReference type="PROSITE" id="PS50878">
    <property type="entry name" value="RT_POL"/>
    <property type="match status" value="1"/>
</dbReference>
<dbReference type="AlphaFoldDB" id="A0A9N9NEV0"/>
<dbReference type="OrthoDB" id="2417874at2759"/>
<dbReference type="PANTHER" id="PTHR31635:SF196">
    <property type="entry name" value="REVERSE TRANSCRIPTASE DOMAIN-CONTAINING PROTEIN-RELATED"/>
    <property type="match status" value="1"/>
</dbReference>